<organism evidence="4 5">
    <name type="scientific">Roseivirga seohaensis subsp. aquiponti</name>
    <dbReference type="NCBI Taxonomy" id="1566026"/>
    <lineage>
        <taxon>Bacteria</taxon>
        <taxon>Pseudomonadati</taxon>
        <taxon>Bacteroidota</taxon>
        <taxon>Cytophagia</taxon>
        <taxon>Cytophagales</taxon>
        <taxon>Roseivirgaceae</taxon>
        <taxon>Roseivirga</taxon>
    </lineage>
</organism>
<accession>A0A0L8AJE0</accession>
<name>A0A0L8AJE0_9BACT</name>
<dbReference type="InterPro" id="IPR010994">
    <property type="entry name" value="RuvA_2-like"/>
</dbReference>
<dbReference type="GO" id="GO:0009294">
    <property type="term" value="P:DNA-mediated transformation"/>
    <property type="evidence" value="ECO:0007669"/>
    <property type="project" value="InterPro"/>
</dbReference>
<evidence type="ECO:0000259" key="2">
    <source>
        <dbReference type="Pfam" id="PF02481"/>
    </source>
</evidence>
<dbReference type="Gene3D" id="1.10.10.10">
    <property type="entry name" value="Winged helix-like DNA-binding domain superfamily/Winged helix DNA-binding domain"/>
    <property type="match status" value="1"/>
</dbReference>
<dbReference type="OrthoDB" id="9785707at2"/>
<dbReference type="Pfam" id="PF14520">
    <property type="entry name" value="HHH_5"/>
    <property type="match status" value="1"/>
</dbReference>
<dbReference type="InterPro" id="IPR057666">
    <property type="entry name" value="DrpA_SLOG"/>
</dbReference>
<evidence type="ECO:0000256" key="1">
    <source>
        <dbReference type="ARBA" id="ARBA00006525"/>
    </source>
</evidence>
<dbReference type="SUPFAM" id="SSF47781">
    <property type="entry name" value="RuvA domain 2-like"/>
    <property type="match status" value="1"/>
</dbReference>
<dbReference type="RefSeq" id="WP_053224190.1">
    <property type="nucleotide sequence ID" value="NZ_JSVA01000014.1"/>
</dbReference>
<dbReference type="InterPro" id="IPR041614">
    <property type="entry name" value="DprA_WH"/>
</dbReference>
<dbReference type="PATRIC" id="fig|1566026.4.peg.920"/>
<dbReference type="AlphaFoldDB" id="A0A0L8AJE0"/>
<dbReference type="Pfam" id="PF17782">
    <property type="entry name" value="WHD_DprA"/>
    <property type="match status" value="1"/>
</dbReference>
<dbReference type="EMBL" id="JSVA01000014">
    <property type="protein sequence ID" value="KOF02352.1"/>
    <property type="molecule type" value="Genomic_DNA"/>
</dbReference>
<dbReference type="PANTHER" id="PTHR43022">
    <property type="entry name" value="PROTEIN SMF"/>
    <property type="match status" value="1"/>
</dbReference>
<feature type="domain" description="DprA winged helix" evidence="3">
    <location>
        <begin position="309"/>
        <end position="363"/>
    </location>
</feature>
<proteinExistence type="inferred from homology"/>
<feature type="domain" description="Smf/DprA SLOG" evidence="2">
    <location>
        <begin position="82"/>
        <end position="290"/>
    </location>
</feature>
<evidence type="ECO:0000259" key="3">
    <source>
        <dbReference type="Pfam" id="PF17782"/>
    </source>
</evidence>
<dbReference type="Gene3D" id="3.40.50.450">
    <property type="match status" value="1"/>
</dbReference>
<dbReference type="SUPFAM" id="SSF102405">
    <property type="entry name" value="MCP/YpsA-like"/>
    <property type="match status" value="1"/>
</dbReference>
<dbReference type="InterPro" id="IPR036388">
    <property type="entry name" value="WH-like_DNA-bd_sf"/>
</dbReference>
<dbReference type="Proteomes" id="UP000036908">
    <property type="component" value="Unassembled WGS sequence"/>
</dbReference>
<protein>
    <submittedName>
        <fullName evidence="4">Uncharacterized protein</fullName>
    </submittedName>
</protein>
<comment type="caution">
    <text evidence="4">The sequence shown here is derived from an EMBL/GenBank/DDBJ whole genome shotgun (WGS) entry which is preliminary data.</text>
</comment>
<dbReference type="NCBIfam" id="TIGR00732">
    <property type="entry name" value="dprA"/>
    <property type="match status" value="1"/>
</dbReference>
<comment type="similarity">
    <text evidence="1">Belongs to the DprA/Smf family.</text>
</comment>
<reference evidence="5" key="1">
    <citation type="submission" date="2014-11" db="EMBL/GenBank/DDBJ databases">
        <title>Genome sequencing of Roseivirga sp. D-25.</title>
        <authorList>
            <person name="Selvaratnam C."/>
            <person name="Thevarajoo S."/>
            <person name="Goh K.M."/>
            <person name="Eee R."/>
            <person name="Chan K.-G."/>
            <person name="Chong C.S."/>
        </authorList>
    </citation>
    <scope>NUCLEOTIDE SEQUENCE [LARGE SCALE GENOMIC DNA]</scope>
    <source>
        <strain evidence="5">D-25</strain>
    </source>
</reference>
<dbReference type="Pfam" id="PF02481">
    <property type="entry name" value="DNA_processg_A"/>
    <property type="match status" value="1"/>
</dbReference>
<keyword evidence="5" id="KW-1185">Reference proteome</keyword>
<evidence type="ECO:0000313" key="4">
    <source>
        <dbReference type="EMBL" id="KOF02352.1"/>
    </source>
</evidence>
<dbReference type="PANTHER" id="PTHR43022:SF1">
    <property type="entry name" value="PROTEIN SMF"/>
    <property type="match status" value="1"/>
</dbReference>
<sequence length="368" mass="40390">MKQDKLHQVALSLIPKIGPSLSRQLINYFSTPQQVFNATKGKLSKVPGVGSKLSALIPNQKELLIKAEKIIEDSIKKGISIHYYKEEHYPKRLMNISDAPILLYSVGKVDLNPPRTIGIVGTRRATKYGLQMTEDIVAQIKPQNASIISGLAYGIDVKAHESALKQQLPTIGAMACGLDKIYPSGNRNTAIKMLENGGLVSEYPIGTEADPRLFPARNRVIAGMSDALIVVEAAKKGGALISANIADSYDIPVFAVPGEIGNTYSEGCNLLIRNMKAAIFTSFQDVVEALNWDVQESTQAKNPELKYKDLQGDEKTIVEVLLKNGQQMHIDKLSWQSQLNMSTLASLLLQMEFAGYIKPLPGKEFRLV</sequence>
<evidence type="ECO:0000313" key="5">
    <source>
        <dbReference type="Proteomes" id="UP000036908"/>
    </source>
</evidence>
<gene>
    <name evidence="4" type="ORF">OB69_13110</name>
</gene>
<dbReference type="InterPro" id="IPR003488">
    <property type="entry name" value="DprA"/>
</dbReference>